<evidence type="ECO:0000259" key="6">
    <source>
        <dbReference type="Pfam" id="PF01048"/>
    </source>
</evidence>
<dbReference type="GO" id="GO:0019284">
    <property type="term" value="P:L-methionine salvage from S-adenosylmethionine"/>
    <property type="evidence" value="ECO:0007669"/>
    <property type="project" value="TreeGrafter"/>
</dbReference>
<dbReference type="AlphaFoldDB" id="W1Q539"/>
<evidence type="ECO:0000313" key="8">
    <source>
        <dbReference type="Proteomes" id="UP000019050"/>
    </source>
</evidence>
<dbReference type="InterPro" id="IPR035994">
    <property type="entry name" value="Nucleoside_phosphorylase_sf"/>
</dbReference>
<dbReference type="UniPathway" id="UPA00904">
    <property type="reaction ID" value="UER00871"/>
</dbReference>
<dbReference type="OrthoDB" id="9792278at2"/>
<dbReference type="RefSeq" id="WP_023391022.1">
    <property type="nucleotide sequence ID" value="NZ_KI535340.1"/>
</dbReference>
<dbReference type="GO" id="GO:0005829">
    <property type="term" value="C:cytosol"/>
    <property type="evidence" value="ECO:0007669"/>
    <property type="project" value="TreeGrafter"/>
</dbReference>
<evidence type="ECO:0000313" key="7">
    <source>
        <dbReference type="EMBL" id="ESK66301.1"/>
    </source>
</evidence>
<evidence type="ECO:0000256" key="4">
    <source>
        <dbReference type="ARBA" id="ARBA00022801"/>
    </source>
</evidence>
<dbReference type="Proteomes" id="UP000019050">
    <property type="component" value="Unassembled WGS sequence"/>
</dbReference>
<dbReference type="GO" id="GO:0008782">
    <property type="term" value="F:adenosylhomocysteine nucleosidase activity"/>
    <property type="evidence" value="ECO:0007669"/>
    <property type="project" value="UniProtKB-EC"/>
</dbReference>
<dbReference type="HOGENOM" id="CLU_031248_2_2_9"/>
<protein>
    <recommendedName>
        <fullName evidence="2">adenosylhomocysteine nucleosidase</fullName>
        <ecNumber evidence="2">3.2.2.9</ecNumber>
    </recommendedName>
</protein>
<keyword evidence="8" id="KW-1185">Reference proteome</keyword>
<feature type="domain" description="Nucleoside phosphorylase" evidence="6">
    <location>
        <begin position="2"/>
        <end position="233"/>
    </location>
</feature>
<dbReference type="Gene3D" id="3.40.50.1580">
    <property type="entry name" value="Nucleoside phosphorylase domain"/>
    <property type="match status" value="1"/>
</dbReference>
<evidence type="ECO:0000256" key="3">
    <source>
        <dbReference type="ARBA" id="ARBA00022605"/>
    </source>
</evidence>
<dbReference type="PANTHER" id="PTHR46832">
    <property type="entry name" value="5'-METHYLTHIOADENOSINE/S-ADENOSYLHOMOCYSTEINE NUCLEOSIDASE"/>
    <property type="match status" value="1"/>
</dbReference>
<dbReference type="EC" id="3.2.2.9" evidence="2"/>
<organism evidence="7 8">
    <name type="scientific">Abiotrophia defectiva ATCC 49176</name>
    <dbReference type="NCBI Taxonomy" id="592010"/>
    <lineage>
        <taxon>Bacteria</taxon>
        <taxon>Bacillati</taxon>
        <taxon>Bacillota</taxon>
        <taxon>Bacilli</taxon>
        <taxon>Lactobacillales</taxon>
        <taxon>Aerococcaceae</taxon>
        <taxon>Abiotrophia</taxon>
    </lineage>
</organism>
<dbReference type="GO" id="GO:0008930">
    <property type="term" value="F:methylthioadenosine nucleosidase activity"/>
    <property type="evidence" value="ECO:0007669"/>
    <property type="project" value="InterPro"/>
</dbReference>
<name>W1Q539_ABIDE</name>
<keyword evidence="4" id="KW-0378">Hydrolase</keyword>
<dbReference type="STRING" id="592010.GCWU000182_000368"/>
<dbReference type="InterPro" id="IPR000845">
    <property type="entry name" value="Nucleoside_phosphorylase_d"/>
</dbReference>
<dbReference type="NCBIfam" id="TIGR01704">
    <property type="entry name" value="MTA_SAH-Nsdase"/>
    <property type="match status" value="1"/>
</dbReference>
<evidence type="ECO:0000256" key="1">
    <source>
        <dbReference type="ARBA" id="ARBA00004945"/>
    </source>
</evidence>
<proteinExistence type="predicted"/>
<dbReference type="InterPro" id="IPR010049">
    <property type="entry name" value="MTA_SAH_Nsdase"/>
</dbReference>
<dbReference type="SUPFAM" id="SSF53167">
    <property type="entry name" value="Purine and uridine phosphorylases"/>
    <property type="match status" value="1"/>
</dbReference>
<accession>W1Q539</accession>
<dbReference type="eggNOG" id="COG0775">
    <property type="taxonomic scope" value="Bacteria"/>
</dbReference>
<dbReference type="GO" id="GO:0019509">
    <property type="term" value="P:L-methionine salvage from methylthioadenosine"/>
    <property type="evidence" value="ECO:0007669"/>
    <property type="project" value="UniProtKB-UniPathway"/>
</dbReference>
<evidence type="ECO:0000256" key="2">
    <source>
        <dbReference type="ARBA" id="ARBA00011974"/>
    </source>
</evidence>
<comment type="caution">
    <text evidence="7">The sequence shown here is derived from an EMBL/GenBank/DDBJ whole genome shotgun (WGS) entry which is preliminary data.</text>
</comment>
<keyword evidence="3" id="KW-0028">Amino-acid biosynthesis</keyword>
<evidence type="ECO:0000256" key="5">
    <source>
        <dbReference type="ARBA" id="ARBA00023167"/>
    </source>
</evidence>
<keyword evidence="5" id="KW-0486">Methionine biosynthesis</keyword>
<reference evidence="7" key="1">
    <citation type="submission" date="2013-06" db="EMBL/GenBank/DDBJ databases">
        <authorList>
            <person name="Weinstock G."/>
            <person name="Sodergren E."/>
            <person name="Clifton S."/>
            <person name="Fulton L."/>
            <person name="Fulton B."/>
            <person name="Courtney L."/>
            <person name="Fronick C."/>
            <person name="Harrison M."/>
            <person name="Strong C."/>
            <person name="Farmer C."/>
            <person name="Delahaunty K."/>
            <person name="Markovic C."/>
            <person name="Hall O."/>
            <person name="Minx P."/>
            <person name="Tomlinson C."/>
            <person name="Mitreva M."/>
            <person name="Nelson J."/>
            <person name="Hou S."/>
            <person name="Wollam A."/>
            <person name="Pepin K.H."/>
            <person name="Johnson M."/>
            <person name="Bhonagiri V."/>
            <person name="Nash W.E."/>
            <person name="Warren W."/>
            <person name="Chinwalla A."/>
            <person name="Mardis E.R."/>
            <person name="Wilson R.K."/>
        </authorList>
    </citation>
    <scope>NUCLEOTIDE SEQUENCE [LARGE SCALE GENOMIC DNA]</scope>
    <source>
        <strain evidence="7">ATCC 49176</strain>
    </source>
</reference>
<dbReference type="GeneID" id="84817469"/>
<gene>
    <name evidence="7" type="ORF">GCWU000182_000368</name>
</gene>
<dbReference type="PANTHER" id="PTHR46832:SF1">
    <property type="entry name" value="5'-METHYLTHIOADENOSINE_S-ADENOSYLHOMOCYSTEINE NUCLEOSIDASE"/>
    <property type="match status" value="1"/>
</dbReference>
<dbReference type="GO" id="GO:0009164">
    <property type="term" value="P:nucleoside catabolic process"/>
    <property type="evidence" value="ECO:0007669"/>
    <property type="project" value="InterPro"/>
</dbReference>
<dbReference type="EMBL" id="ACIN03000002">
    <property type="protein sequence ID" value="ESK66301.1"/>
    <property type="molecule type" value="Genomic_DNA"/>
</dbReference>
<comment type="pathway">
    <text evidence="1">Amino-acid biosynthesis; L-methionine biosynthesis via salvage pathway; S-methyl-5-thio-alpha-D-ribose 1-phosphate from S-methyl-5'-thioadenosine (hydrolase route): step 1/2.</text>
</comment>
<sequence>MKVAIVAAMQEELAPFRQHFGAKQLVFEQAKTRIEAVNPPEGTGISQLYLVESGIGKANAAACAAWLLSQVGPDLVINTGSTGCFEPSVALGDVVISDRFVYSDVDATGFNYAWGQVPQMPAHYPVAVDLLTNLLAHFQGAGKSYQVHVGTIATSDSFMSDPQRVAEILERQPGLLASDMESAALAQVLASSACQVLNIRGISDHVGAQAPRLFKDSLALAAQNAFDAVLTVLYQEN</sequence>
<dbReference type="Pfam" id="PF01048">
    <property type="entry name" value="PNP_UDP_1"/>
    <property type="match status" value="1"/>
</dbReference>
<dbReference type="CDD" id="cd09008">
    <property type="entry name" value="MTAN"/>
    <property type="match status" value="1"/>
</dbReference>